<dbReference type="InterPro" id="IPR021109">
    <property type="entry name" value="Peptidase_aspartic_dom_sf"/>
</dbReference>
<proteinExistence type="predicted"/>
<gene>
    <name evidence="2" type="ORF">CYCCA115_LOCUS20033</name>
</gene>
<feature type="chain" id="PRO_5041992146" description="Peptidase A1 domain-containing protein" evidence="1">
    <location>
        <begin position="26"/>
        <end position="476"/>
    </location>
</feature>
<reference evidence="2" key="1">
    <citation type="submission" date="2023-08" db="EMBL/GenBank/DDBJ databases">
        <authorList>
            <person name="Audoor S."/>
            <person name="Bilcke G."/>
        </authorList>
    </citation>
    <scope>NUCLEOTIDE SEQUENCE</scope>
</reference>
<evidence type="ECO:0000313" key="3">
    <source>
        <dbReference type="Proteomes" id="UP001295423"/>
    </source>
</evidence>
<evidence type="ECO:0008006" key="4">
    <source>
        <dbReference type="Google" id="ProtNLM"/>
    </source>
</evidence>
<sequence length="476" mass="51929">MRIGYNNAAIVVVLTSVCLLNCCLGLPVKKVSQHFFGESQIRNRQGPRRSCSKDQRVRNDDSFACTNTDENEITGNHQFKSSLDTVGMKRRNALSAARSLVVAGLGTITPIPLHESSHGSARAAATVTSSSINAMDSILLSNQYQAAQDHTTIMVPLEFSGDAYIVSYQVGGTTFRAVLDTGSPFLMIPGSCSANTRSKSGCYQQQGSPSGLEGTIEIFDGFIGEVEWRKGSFAFPSPNESAAVTTDPNSGIIFGVVDDNIMSGPGGVFFGLIKNTAKRIRPSFLGQTNIVSFAVDLRSTRENGQGKEGVPATTRTATPSLMLSTLPLLSSYDDYIPLNYDLRKKYGDPVQHYVAKAKSLIIDGRPLIPKNGKPIYIILDTGVTGMVVNNELFEQRYNEARANKEKRLWGGPVEIMLETKQKKSVSITAQKPLTTRFDPKVNWKGFNANLMVVGLSFLNSRNMIVDIDDGKMWLED</sequence>
<dbReference type="Proteomes" id="UP001295423">
    <property type="component" value="Unassembled WGS sequence"/>
</dbReference>
<evidence type="ECO:0000256" key="1">
    <source>
        <dbReference type="SAM" id="SignalP"/>
    </source>
</evidence>
<protein>
    <recommendedName>
        <fullName evidence="4">Peptidase A1 domain-containing protein</fullName>
    </recommendedName>
</protein>
<keyword evidence="1" id="KW-0732">Signal</keyword>
<organism evidence="2 3">
    <name type="scientific">Cylindrotheca closterium</name>
    <dbReference type="NCBI Taxonomy" id="2856"/>
    <lineage>
        <taxon>Eukaryota</taxon>
        <taxon>Sar</taxon>
        <taxon>Stramenopiles</taxon>
        <taxon>Ochrophyta</taxon>
        <taxon>Bacillariophyta</taxon>
        <taxon>Bacillariophyceae</taxon>
        <taxon>Bacillariophycidae</taxon>
        <taxon>Bacillariales</taxon>
        <taxon>Bacillariaceae</taxon>
        <taxon>Cylindrotheca</taxon>
    </lineage>
</organism>
<dbReference type="SUPFAM" id="SSF50630">
    <property type="entry name" value="Acid proteases"/>
    <property type="match status" value="1"/>
</dbReference>
<keyword evidence="3" id="KW-1185">Reference proteome</keyword>
<evidence type="ECO:0000313" key="2">
    <source>
        <dbReference type="EMBL" id="CAJ1963163.1"/>
    </source>
</evidence>
<accession>A0AAD2JM81</accession>
<feature type="signal peptide" evidence="1">
    <location>
        <begin position="1"/>
        <end position="25"/>
    </location>
</feature>
<comment type="caution">
    <text evidence="2">The sequence shown here is derived from an EMBL/GenBank/DDBJ whole genome shotgun (WGS) entry which is preliminary data.</text>
</comment>
<dbReference type="AlphaFoldDB" id="A0AAD2JM81"/>
<dbReference type="EMBL" id="CAKOGP040002136">
    <property type="protein sequence ID" value="CAJ1963163.1"/>
    <property type="molecule type" value="Genomic_DNA"/>
</dbReference>
<name>A0AAD2JM81_9STRA</name>
<dbReference type="Gene3D" id="2.40.70.10">
    <property type="entry name" value="Acid Proteases"/>
    <property type="match status" value="1"/>
</dbReference>